<feature type="domain" description="Cytidyltransferase-like" evidence="12">
    <location>
        <begin position="7"/>
        <end position="169"/>
    </location>
</feature>
<comment type="caution">
    <text evidence="13">The sequence shown here is derived from an EMBL/GenBank/DDBJ whole genome shotgun (WGS) entry which is preliminary data.</text>
</comment>
<dbReference type="InterPro" id="IPR005248">
    <property type="entry name" value="NadD/NMNAT"/>
</dbReference>
<dbReference type="GO" id="GO:0005524">
    <property type="term" value="F:ATP binding"/>
    <property type="evidence" value="ECO:0007669"/>
    <property type="project" value="UniProtKB-KW"/>
</dbReference>
<evidence type="ECO:0000256" key="1">
    <source>
        <dbReference type="ARBA" id="ARBA00002324"/>
    </source>
</evidence>
<accession>A0A7X1B6B6</accession>
<dbReference type="GO" id="GO:0004515">
    <property type="term" value="F:nicotinate-nucleotide adenylyltransferase activity"/>
    <property type="evidence" value="ECO:0007669"/>
    <property type="project" value="UniProtKB-UniRule"/>
</dbReference>
<keyword evidence="6 11" id="KW-0548">Nucleotidyltransferase</keyword>
<keyword evidence="14" id="KW-1185">Reference proteome</keyword>
<dbReference type="NCBIfam" id="TIGR00482">
    <property type="entry name" value="nicotinate (nicotinamide) nucleotide adenylyltransferase"/>
    <property type="match status" value="1"/>
</dbReference>
<dbReference type="EMBL" id="JACHVC010000012">
    <property type="protein sequence ID" value="MBC2606466.1"/>
    <property type="molecule type" value="Genomic_DNA"/>
</dbReference>
<evidence type="ECO:0000256" key="5">
    <source>
        <dbReference type="ARBA" id="ARBA00022679"/>
    </source>
</evidence>
<evidence type="ECO:0000256" key="8">
    <source>
        <dbReference type="ARBA" id="ARBA00022840"/>
    </source>
</evidence>
<keyword evidence="4 11" id="KW-0662">Pyridine nucleotide biosynthesis</keyword>
<dbReference type="Gene3D" id="3.40.50.620">
    <property type="entry name" value="HUPs"/>
    <property type="match status" value="1"/>
</dbReference>
<dbReference type="PANTHER" id="PTHR39321">
    <property type="entry name" value="NICOTINATE-NUCLEOTIDE ADENYLYLTRANSFERASE-RELATED"/>
    <property type="match status" value="1"/>
</dbReference>
<dbReference type="InterPro" id="IPR004821">
    <property type="entry name" value="Cyt_trans-like"/>
</dbReference>
<evidence type="ECO:0000256" key="10">
    <source>
        <dbReference type="ARBA" id="ARBA00048721"/>
    </source>
</evidence>
<reference evidence="13 14" key="1">
    <citation type="submission" date="2020-07" db="EMBL/GenBank/DDBJ databases">
        <authorList>
            <person name="Feng X."/>
        </authorList>
    </citation>
    <scope>NUCLEOTIDE SEQUENCE [LARGE SCALE GENOMIC DNA]</scope>
    <source>
        <strain evidence="13 14">JCM23202</strain>
    </source>
</reference>
<dbReference type="PANTHER" id="PTHR39321:SF3">
    <property type="entry name" value="PHOSPHOPANTETHEINE ADENYLYLTRANSFERASE"/>
    <property type="match status" value="1"/>
</dbReference>
<dbReference type="RefSeq" id="WP_185660338.1">
    <property type="nucleotide sequence ID" value="NZ_CAWPOO010000012.1"/>
</dbReference>
<proteinExistence type="inferred from homology"/>
<evidence type="ECO:0000256" key="7">
    <source>
        <dbReference type="ARBA" id="ARBA00022741"/>
    </source>
</evidence>
<evidence type="ECO:0000256" key="11">
    <source>
        <dbReference type="HAMAP-Rule" id="MF_00244"/>
    </source>
</evidence>
<dbReference type="Proteomes" id="UP000526501">
    <property type="component" value="Unassembled WGS sequence"/>
</dbReference>
<sequence length="195" mass="22146">MSNRIGIMGGSFDPIHSGHLIIALDAVEQFELEKVLFVPAYQAPLKSKSPSASAEARMKMVELATSDEDRFQASDVDYQCKDTSYSVRTARNLKKEFPEAELFWILGADQIAQLHLWRDIEELARVVSFIAFDRPGSKNQTSGKMPEHTRLLLGEPRPLQISSTEIRDRLKSHRGAKYFLPAKVFDYIKAENLYI</sequence>
<evidence type="ECO:0000313" key="14">
    <source>
        <dbReference type="Proteomes" id="UP000526501"/>
    </source>
</evidence>
<dbReference type="GO" id="GO:0009435">
    <property type="term" value="P:NAD+ biosynthetic process"/>
    <property type="evidence" value="ECO:0007669"/>
    <property type="project" value="UniProtKB-UniRule"/>
</dbReference>
<dbReference type="HAMAP" id="MF_00244">
    <property type="entry name" value="NaMN_adenylyltr"/>
    <property type="match status" value="1"/>
</dbReference>
<dbReference type="InterPro" id="IPR014729">
    <property type="entry name" value="Rossmann-like_a/b/a_fold"/>
</dbReference>
<evidence type="ECO:0000256" key="4">
    <source>
        <dbReference type="ARBA" id="ARBA00022642"/>
    </source>
</evidence>
<evidence type="ECO:0000256" key="9">
    <source>
        <dbReference type="ARBA" id="ARBA00023027"/>
    </source>
</evidence>
<gene>
    <name evidence="11" type="primary">nadD</name>
    <name evidence="13" type="ORF">H5P27_10470</name>
</gene>
<evidence type="ECO:0000256" key="2">
    <source>
        <dbReference type="ARBA" id="ARBA00005019"/>
    </source>
</evidence>
<evidence type="ECO:0000256" key="3">
    <source>
        <dbReference type="ARBA" id="ARBA00009014"/>
    </source>
</evidence>
<dbReference type="NCBIfam" id="NF000840">
    <property type="entry name" value="PRK00071.1-3"/>
    <property type="match status" value="1"/>
</dbReference>
<keyword evidence="7 11" id="KW-0547">Nucleotide-binding</keyword>
<protein>
    <recommendedName>
        <fullName evidence="11">Probable nicotinate-nucleotide adenylyltransferase</fullName>
        <ecNumber evidence="11">2.7.7.18</ecNumber>
    </recommendedName>
    <alternativeName>
        <fullName evidence="11">Deamido-NAD(+) diphosphorylase</fullName>
    </alternativeName>
    <alternativeName>
        <fullName evidence="11">Deamido-NAD(+) pyrophosphorylase</fullName>
    </alternativeName>
    <alternativeName>
        <fullName evidence="11">Nicotinate mononucleotide adenylyltransferase</fullName>
        <shortName evidence="11">NaMN adenylyltransferase</shortName>
    </alternativeName>
</protein>
<evidence type="ECO:0000259" key="12">
    <source>
        <dbReference type="Pfam" id="PF01467"/>
    </source>
</evidence>
<dbReference type="CDD" id="cd02165">
    <property type="entry name" value="NMNAT"/>
    <property type="match status" value="1"/>
</dbReference>
<keyword evidence="9 11" id="KW-0520">NAD</keyword>
<dbReference type="NCBIfam" id="TIGR00125">
    <property type="entry name" value="cyt_tran_rel"/>
    <property type="match status" value="1"/>
</dbReference>
<evidence type="ECO:0000313" key="13">
    <source>
        <dbReference type="EMBL" id="MBC2606466.1"/>
    </source>
</evidence>
<dbReference type="SUPFAM" id="SSF52374">
    <property type="entry name" value="Nucleotidylyl transferase"/>
    <property type="match status" value="1"/>
</dbReference>
<dbReference type="Pfam" id="PF01467">
    <property type="entry name" value="CTP_transf_like"/>
    <property type="match status" value="1"/>
</dbReference>
<comment type="pathway">
    <text evidence="2 11">Cofactor biosynthesis; NAD(+) biosynthesis; deamido-NAD(+) from nicotinate D-ribonucleotide: step 1/1.</text>
</comment>
<comment type="similarity">
    <text evidence="3 11">Belongs to the NadD family.</text>
</comment>
<dbReference type="AlphaFoldDB" id="A0A7X1B6B6"/>
<dbReference type="EC" id="2.7.7.18" evidence="11"/>
<comment type="catalytic activity">
    <reaction evidence="10 11">
        <text>nicotinate beta-D-ribonucleotide + ATP + H(+) = deamido-NAD(+) + diphosphate</text>
        <dbReference type="Rhea" id="RHEA:22860"/>
        <dbReference type="ChEBI" id="CHEBI:15378"/>
        <dbReference type="ChEBI" id="CHEBI:30616"/>
        <dbReference type="ChEBI" id="CHEBI:33019"/>
        <dbReference type="ChEBI" id="CHEBI:57502"/>
        <dbReference type="ChEBI" id="CHEBI:58437"/>
        <dbReference type="EC" id="2.7.7.18"/>
    </reaction>
</comment>
<name>A0A7X1B6B6_9BACT</name>
<comment type="function">
    <text evidence="1 11">Catalyzes the reversible adenylation of nicotinate mononucleotide (NaMN) to nicotinic acid adenine dinucleotide (NaAD).</text>
</comment>
<keyword evidence="5 11" id="KW-0808">Transferase</keyword>
<evidence type="ECO:0000256" key="6">
    <source>
        <dbReference type="ARBA" id="ARBA00022695"/>
    </source>
</evidence>
<keyword evidence="8 11" id="KW-0067">ATP-binding</keyword>
<organism evidence="13 14">
    <name type="scientific">Pelagicoccus albus</name>
    <dbReference type="NCBI Taxonomy" id="415222"/>
    <lineage>
        <taxon>Bacteria</taxon>
        <taxon>Pseudomonadati</taxon>
        <taxon>Verrucomicrobiota</taxon>
        <taxon>Opitutia</taxon>
        <taxon>Puniceicoccales</taxon>
        <taxon>Pelagicoccaceae</taxon>
        <taxon>Pelagicoccus</taxon>
    </lineage>
</organism>
<dbReference type="UniPathway" id="UPA00253">
    <property type="reaction ID" value="UER00332"/>
</dbReference>